<feature type="domain" description="Glycosyltransferase subfamily 4-like N-terminal" evidence="4">
    <location>
        <begin position="34"/>
        <end position="126"/>
    </location>
</feature>
<dbReference type="Pfam" id="PF13579">
    <property type="entry name" value="Glyco_trans_4_4"/>
    <property type="match status" value="1"/>
</dbReference>
<dbReference type="EMBL" id="JBIAXI010000011">
    <property type="protein sequence ID" value="MFF4775084.1"/>
    <property type="molecule type" value="Genomic_DNA"/>
</dbReference>
<comment type="caution">
    <text evidence="5">The sequence shown here is derived from an EMBL/GenBank/DDBJ whole genome shotgun (WGS) entry which is preliminary data.</text>
</comment>
<protein>
    <submittedName>
        <fullName evidence="5">Glycosyltransferase family 4 protein</fullName>
    </submittedName>
</protein>
<dbReference type="SUPFAM" id="SSF53756">
    <property type="entry name" value="UDP-Glycosyltransferase/glycogen phosphorylase"/>
    <property type="match status" value="1"/>
</dbReference>
<evidence type="ECO:0000313" key="5">
    <source>
        <dbReference type="EMBL" id="MFF4775084.1"/>
    </source>
</evidence>
<evidence type="ECO:0000259" key="4">
    <source>
        <dbReference type="Pfam" id="PF13579"/>
    </source>
</evidence>
<evidence type="ECO:0000256" key="2">
    <source>
        <dbReference type="ARBA" id="ARBA00022679"/>
    </source>
</evidence>
<evidence type="ECO:0000259" key="3">
    <source>
        <dbReference type="Pfam" id="PF00534"/>
    </source>
</evidence>
<dbReference type="PANTHER" id="PTHR12526">
    <property type="entry name" value="GLYCOSYLTRANSFERASE"/>
    <property type="match status" value="1"/>
</dbReference>
<dbReference type="RefSeq" id="WP_387343297.1">
    <property type="nucleotide sequence ID" value="NZ_JBIAXI010000011.1"/>
</dbReference>
<evidence type="ECO:0000313" key="6">
    <source>
        <dbReference type="Proteomes" id="UP001602119"/>
    </source>
</evidence>
<feature type="domain" description="Glycosyl transferase family 1" evidence="3">
    <location>
        <begin position="178"/>
        <end position="301"/>
    </location>
</feature>
<evidence type="ECO:0000256" key="1">
    <source>
        <dbReference type="ARBA" id="ARBA00022676"/>
    </source>
</evidence>
<dbReference type="Gene3D" id="3.40.50.2000">
    <property type="entry name" value="Glycogen Phosphorylase B"/>
    <property type="match status" value="2"/>
</dbReference>
<dbReference type="PANTHER" id="PTHR12526:SF595">
    <property type="entry name" value="BLL5217 PROTEIN"/>
    <property type="match status" value="1"/>
</dbReference>
<name>A0ABW6V6Z1_MICFU</name>
<reference evidence="5 6" key="1">
    <citation type="submission" date="2024-10" db="EMBL/GenBank/DDBJ databases">
        <title>The Natural Products Discovery Center: Release of the First 8490 Sequenced Strains for Exploring Actinobacteria Biosynthetic Diversity.</title>
        <authorList>
            <person name="Kalkreuter E."/>
            <person name="Kautsar S.A."/>
            <person name="Yang D."/>
            <person name="Bader C.D."/>
            <person name="Teijaro C.N."/>
            <person name="Fluegel L."/>
            <person name="Davis C.M."/>
            <person name="Simpson J.R."/>
            <person name="Lauterbach L."/>
            <person name="Steele A.D."/>
            <person name="Gui C."/>
            <person name="Meng S."/>
            <person name="Li G."/>
            <person name="Viehrig K."/>
            <person name="Ye F."/>
            <person name="Su P."/>
            <person name="Kiefer A.F."/>
            <person name="Nichols A."/>
            <person name="Cepeda A.J."/>
            <person name="Yan W."/>
            <person name="Fan B."/>
            <person name="Jiang Y."/>
            <person name="Adhikari A."/>
            <person name="Zheng C.-J."/>
            <person name="Schuster L."/>
            <person name="Cowan T.M."/>
            <person name="Smanski M.J."/>
            <person name="Chevrette M.G."/>
            <person name="De Carvalho L.P.S."/>
            <person name="Shen B."/>
        </authorList>
    </citation>
    <scope>NUCLEOTIDE SEQUENCE [LARGE SCALE GENOMIC DNA]</scope>
    <source>
        <strain evidence="5 6">NPDC001281</strain>
    </source>
</reference>
<keyword evidence="2" id="KW-0808">Transferase</keyword>
<sequence>MEARNLRRKGHGPAPLRIAMIAPPWYEVPPRGYGGIESMVADLVAGLVRRGHQVTLIGAGRGVDLRTYEQPPSQRIGDPMPEVLHAAKVERMLEDLVVDVVHDHSLAGPLGAGSRAAPTVVTCHGVVTGEMGDYYRALGADVALVAISSAQRARGAHIDWVGRVHNAVDVATFPFRDLKEDWILWLGRFSPDKGAHLAIEVARAVGRRIILAGKRSEEIEHSYFEAYVKPRLGQGVQYVGEADAELKRELLSKARCLLFPLQWEEPFGMTMIEAMACGTPVVALGRGSVPEIVADGVTGFVRGRVAELPTAVEAVESLDPAVCRAHVARHFDVPVMVRAYEHVYHRVVRGRRTGSPHDLPLARS</sequence>
<organism evidence="5 6">
    <name type="scientific">Microtetraspora fusca</name>
    <dbReference type="NCBI Taxonomy" id="1997"/>
    <lineage>
        <taxon>Bacteria</taxon>
        <taxon>Bacillati</taxon>
        <taxon>Actinomycetota</taxon>
        <taxon>Actinomycetes</taxon>
        <taxon>Streptosporangiales</taxon>
        <taxon>Streptosporangiaceae</taxon>
        <taxon>Microtetraspora</taxon>
    </lineage>
</organism>
<gene>
    <name evidence="5" type="ORF">ACFY05_19710</name>
</gene>
<accession>A0ABW6V6Z1</accession>
<proteinExistence type="predicted"/>
<dbReference type="InterPro" id="IPR001296">
    <property type="entry name" value="Glyco_trans_1"/>
</dbReference>
<dbReference type="InterPro" id="IPR028098">
    <property type="entry name" value="Glyco_trans_4-like_N"/>
</dbReference>
<dbReference type="Proteomes" id="UP001602119">
    <property type="component" value="Unassembled WGS sequence"/>
</dbReference>
<keyword evidence="6" id="KW-1185">Reference proteome</keyword>
<dbReference type="Pfam" id="PF00534">
    <property type="entry name" value="Glycos_transf_1"/>
    <property type="match status" value="1"/>
</dbReference>
<keyword evidence="1" id="KW-0328">Glycosyltransferase</keyword>
<dbReference type="CDD" id="cd03802">
    <property type="entry name" value="GT4_AviGT4-like"/>
    <property type="match status" value="1"/>
</dbReference>